<dbReference type="InterPro" id="IPR013229">
    <property type="entry name" value="PEGA"/>
</dbReference>
<reference evidence="2" key="1">
    <citation type="submission" date="2018-05" db="EMBL/GenBank/DDBJ databases">
        <authorList>
            <person name="Lanie J.A."/>
            <person name="Ng W.-L."/>
            <person name="Kazmierczak K.M."/>
            <person name="Andrzejewski T.M."/>
            <person name="Davidsen T.M."/>
            <person name="Wayne K.J."/>
            <person name="Tettelin H."/>
            <person name="Glass J.I."/>
            <person name="Rusch D."/>
            <person name="Podicherti R."/>
            <person name="Tsui H.-C.T."/>
            <person name="Winkler M.E."/>
        </authorList>
    </citation>
    <scope>NUCLEOTIDE SEQUENCE</scope>
</reference>
<accession>A0A382MSE3</accession>
<dbReference type="EMBL" id="UINC01095180">
    <property type="protein sequence ID" value="SVC51055.1"/>
    <property type="molecule type" value="Genomic_DNA"/>
</dbReference>
<evidence type="ECO:0000259" key="1">
    <source>
        <dbReference type="Pfam" id="PF08308"/>
    </source>
</evidence>
<feature type="domain" description="PEGA" evidence="1">
    <location>
        <begin position="26"/>
        <end position="92"/>
    </location>
</feature>
<name>A0A382MSE3_9ZZZZ</name>
<gene>
    <name evidence="2" type="ORF">METZ01_LOCUS303909</name>
</gene>
<organism evidence="2">
    <name type="scientific">marine metagenome</name>
    <dbReference type="NCBI Taxonomy" id="408172"/>
    <lineage>
        <taxon>unclassified sequences</taxon>
        <taxon>metagenomes</taxon>
        <taxon>ecological metagenomes</taxon>
    </lineage>
</organism>
<dbReference type="Pfam" id="PF08308">
    <property type="entry name" value="PEGA"/>
    <property type="match status" value="1"/>
</dbReference>
<evidence type="ECO:0000313" key="2">
    <source>
        <dbReference type="EMBL" id="SVC51055.1"/>
    </source>
</evidence>
<protein>
    <recommendedName>
        <fullName evidence="1">PEGA domain-containing protein</fullName>
    </recommendedName>
</protein>
<feature type="non-terminal residue" evidence="2">
    <location>
        <position position="150"/>
    </location>
</feature>
<sequence length="150" mass="17180">MNLMKYYYKKIAASLLLTASLVGQVKLSVNTIPTRVDVHLDGINLGSSPIRNERVTPGVHKFEIKKKGYAPLTYDLLVNPAQAVQLDFFLNPVYKVRFKTEEKGLVFELNGEHRWDVQLVRLELEAGNHFLRVFKIGEIIDEQTIRVDEP</sequence>
<dbReference type="AlphaFoldDB" id="A0A382MSE3"/>
<proteinExistence type="predicted"/>